<evidence type="ECO:0000313" key="1">
    <source>
        <dbReference type="EMBL" id="JAD36600.1"/>
    </source>
</evidence>
<name>A0A0A8ZIS5_ARUDO</name>
<reference evidence="1" key="1">
    <citation type="submission" date="2014-09" db="EMBL/GenBank/DDBJ databases">
        <authorList>
            <person name="Magalhaes I.L.F."/>
            <person name="Oliveira U."/>
            <person name="Santos F.R."/>
            <person name="Vidigal T.H.D.A."/>
            <person name="Brescovit A.D."/>
            <person name="Santos A.J."/>
        </authorList>
    </citation>
    <scope>NUCLEOTIDE SEQUENCE</scope>
    <source>
        <tissue evidence="1">Shoot tissue taken approximately 20 cm above the soil surface</tissue>
    </source>
</reference>
<reference evidence="1" key="2">
    <citation type="journal article" date="2015" name="Data Brief">
        <title>Shoot transcriptome of the giant reed, Arundo donax.</title>
        <authorList>
            <person name="Barrero R.A."/>
            <person name="Guerrero F.D."/>
            <person name="Moolhuijzen P."/>
            <person name="Goolsby J.A."/>
            <person name="Tidwell J."/>
            <person name="Bellgard S.E."/>
            <person name="Bellgard M.I."/>
        </authorList>
    </citation>
    <scope>NUCLEOTIDE SEQUENCE</scope>
    <source>
        <tissue evidence="1">Shoot tissue taken approximately 20 cm above the soil surface</tissue>
    </source>
</reference>
<protein>
    <submittedName>
        <fullName evidence="1">Uncharacterized protein</fullName>
    </submittedName>
</protein>
<organism evidence="1">
    <name type="scientific">Arundo donax</name>
    <name type="common">Giant reed</name>
    <name type="synonym">Donax arundinaceus</name>
    <dbReference type="NCBI Taxonomy" id="35708"/>
    <lineage>
        <taxon>Eukaryota</taxon>
        <taxon>Viridiplantae</taxon>
        <taxon>Streptophyta</taxon>
        <taxon>Embryophyta</taxon>
        <taxon>Tracheophyta</taxon>
        <taxon>Spermatophyta</taxon>
        <taxon>Magnoliopsida</taxon>
        <taxon>Liliopsida</taxon>
        <taxon>Poales</taxon>
        <taxon>Poaceae</taxon>
        <taxon>PACMAD clade</taxon>
        <taxon>Arundinoideae</taxon>
        <taxon>Arundineae</taxon>
        <taxon>Arundo</taxon>
    </lineage>
</organism>
<proteinExistence type="predicted"/>
<accession>A0A0A8ZIS5</accession>
<dbReference type="EMBL" id="GBRH01261295">
    <property type="protein sequence ID" value="JAD36600.1"/>
    <property type="molecule type" value="Transcribed_RNA"/>
</dbReference>
<sequence>MVKLPSLLSPSASYYLPVTILRCY</sequence>
<dbReference type="AlphaFoldDB" id="A0A0A8ZIS5"/>